<dbReference type="CDD" id="cd00429">
    <property type="entry name" value="RPE"/>
    <property type="match status" value="1"/>
</dbReference>
<comment type="cofactor">
    <cofactor evidence="2">
        <name>Mn(2+)</name>
        <dbReference type="ChEBI" id="CHEBI:29035"/>
    </cofactor>
</comment>
<comment type="cofactor">
    <cofactor evidence="3">
        <name>Co(2+)</name>
        <dbReference type="ChEBI" id="CHEBI:48828"/>
    </cofactor>
</comment>
<comment type="similarity">
    <text evidence="6 10 11">Belongs to the ribulose-phosphate 3-epimerase family.</text>
</comment>
<accession>A0A399F6V1</accession>
<dbReference type="NCBIfam" id="NF004076">
    <property type="entry name" value="PRK05581.1-4"/>
    <property type="match status" value="1"/>
</dbReference>
<keyword evidence="13" id="KW-0862">Zinc</keyword>
<dbReference type="PANTHER" id="PTHR11749">
    <property type="entry name" value="RIBULOSE-5-PHOSPHATE-3-EPIMERASE"/>
    <property type="match status" value="1"/>
</dbReference>
<feature type="binding site" evidence="10 14">
    <location>
        <position position="68"/>
    </location>
    <ligand>
        <name>substrate</name>
    </ligand>
</feature>
<dbReference type="Pfam" id="PF00834">
    <property type="entry name" value="Ribul_P_3_epim"/>
    <property type="match status" value="1"/>
</dbReference>
<dbReference type="GO" id="GO:0006098">
    <property type="term" value="P:pentose-phosphate shunt"/>
    <property type="evidence" value="ECO:0007669"/>
    <property type="project" value="UniProtKB-UniRule"/>
</dbReference>
<feature type="binding site" evidence="14">
    <location>
        <position position="179"/>
    </location>
    <ligand>
        <name>substrate</name>
    </ligand>
</feature>
<evidence type="ECO:0000256" key="4">
    <source>
        <dbReference type="ARBA" id="ARBA00001947"/>
    </source>
</evidence>
<evidence type="ECO:0000256" key="10">
    <source>
        <dbReference type="HAMAP-Rule" id="MF_02227"/>
    </source>
</evidence>
<dbReference type="EC" id="5.1.3.1" evidence="7 10"/>
<evidence type="ECO:0000256" key="8">
    <source>
        <dbReference type="ARBA" id="ARBA00022723"/>
    </source>
</evidence>
<dbReference type="GO" id="GO:0019323">
    <property type="term" value="P:pentose catabolic process"/>
    <property type="evidence" value="ECO:0007669"/>
    <property type="project" value="UniProtKB-UniRule"/>
</dbReference>
<comment type="catalytic activity">
    <reaction evidence="1 10 11">
        <text>D-ribulose 5-phosphate = D-xylulose 5-phosphate</text>
        <dbReference type="Rhea" id="RHEA:13677"/>
        <dbReference type="ChEBI" id="CHEBI:57737"/>
        <dbReference type="ChEBI" id="CHEBI:58121"/>
        <dbReference type="EC" id="5.1.3.1"/>
    </reaction>
</comment>
<evidence type="ECO:0000256" key="2">
    <source>
        <dbReference type="ARBA" id="ARBA00001936"/>
    </source>
</evidence>
<dbReference type="GO" id="GO:0046872">
    <property type="term" value="F:metal ion binding"/>
    <property type="evidence" value="ECO:0007669"/>
    <property type="project" value="UniProtKB-UniRule"/>
</dbReference>
<dbReference type="InterPro" id="IPR000056">
    <property type="entry name" value="Ribul_P_3_epim-like"/>
</dbReference>
<feature type="active site" description="Proton acceptor" evidence="10 12">
    <location>
        <position position="37"/>
    </location>
</feature>
<dbReference type="AlphaFoldDB" id="A0A399F6V1"/>
<dbReference type="OrthoDB" id="1645589at2"/>
<comment type="pathway">
    <text evidence="10">Carbohydrate degradation.</text>
</comment>
<dbReference type="InterPro" id="IPR026019">
    <property type="entry name" value="Ribul_P_3_epim"/>
</dbReference>
<protein>
    <recommendedName>
        <fullName evidence="7 10">Ribulose-phosphate 3-epimerase</fullName>
        <ecNumber evidence="7 10">5.1.3.1</ecNumber>
    </recommendedName>
</protein>
<proteinExistence type="inferred from homology"/>
<evidence type="ECO:0000256" key="12">
    <source>
        <dbReference type="PIRSR" id="PIRSR001461-1"/>
    </source>
</evidence>
<evidence type="ECO:0000256" key="3">
    <source>
        <dbReference type="ARBA" id="ARBA00001941"/>
    </source>
</evidence>
<dbReference type="GO" id="GO:0004750">
    <property type="term" value="F:D-ribulose-phosphate 3-epimerase activity"/>
    <property type="evidence" value="ECO:0007669"/>
    <property type="project" value="UniProtKB-UniRule"/>
</dbReference>
<dbReference type="PIRSF" id="PIRSF001461">
    <property type="entry name" value="RPE"/>
    <property type="match status" value="1"/>
</dbReference>
<comment type="cofactor">
    <cofactor evidence="5">
        <name>Fe(2+)</name>
        <dbReference type="ChEBI" id="CHEBI:29033"/>
    </cofactor>
</comment>
<comment type="cofactor">
    <cofactor evidence="4">
        <name>Zn(2+)</name>
        <dbReference type="ChEBI" id="CHEBI:29105"/>
    </cofactor>
</comment>
<comment type="function">
    <text evidence="10">Catalyzes the reversible epimerization of D-ribulose 5-phosphate to D-xylulose 5-phosphate.</text>
</comment>
<evidence type="ECO:0000256" key="1">
    <source>
        <dbReference type="ARBA" id="ARBA00001782"/>
    </source>
</evidence>
<keyword evidence="13" id="KW-0170">Cobalt</keyword>
<comment type="caution">
    <text evidence="15">The sequence shown here is derived from an EMBL/GenBank/DDBJ whole genome shotgun (WGS) entry which is preliminary data.</text>
</comment>
<dbReference type="PROSITE" id="PS01085">
    <property type="entry name" value="RIBUL_P_3_EPIMER_1"/>
    <property type="match status" value="1"/>
</dbReference>
<dbReference type="RefSeq" id="WP_119358534.1">
    <property type="nucleotide sequence ID" value="NZ_BJXM01000031.1"/>
</dbReference>
<feature type="binding site" evidence="10 13">
    <location>
        <position position="68"/>
    </location>
    <ligand>
        <name>a divalent metal cation</name>
        <dbReference type="ChEBI" id="CHEBI:60240"/>
    </ligand>
</feature>
<dbReference type="FunFam" id="3.20.20.70:FF:000004">
    <property type="entry name" value="Ribulose-phosphate 3-epimerase"/>
    <property type="match status" value="1"/>
</dbReference>
<dbReference type="Gene3D" id="3.20.20.70">
    <property type="entry name" value="Aldolase class I"/>
    <property type="match status" value="1"/>
</dbReference>
<evidence type="ECO:0000256" key="11">
    <source>
        <dbReference type="PIRNR" id="PIRNR001461"/>
    </source>
</evidence>
<dbReference type="InterPro" id="IPR013785">
    <property type="entry name" value="Aldolase_TIM"/>
</dbReference>
<name>A0A399F6V1_9DEIN</name>
<keyword evidence="10 11" id="KW-0119">Carbohydrate metabolism</keyword>
<organism evidence="15 16">
    <name type="scientific">Meiothermus granaticius NBRC 107808</name>
    <dbReference type="NCBI Taxonomy" id="1227551"/>
    <lineage>
        <taxon>Bacteria</taxon>
        <taxon>Thermotogati</taxon>
        <taxon>Deinococcota</taxon>
        <taxon>Deinococci</taxon>
        <taxon>Thermales</taxon>
        <taxon>Thermaceae</taxon>
        <taxon>Meiothermus</taxon>
    </lineage>
</organism>
<keyword evidence="16" id="KW-1185">Reference proteome</keyword>
<dbReference type="Proteomes" id="UP000266178">
    <property type="component" value="Unassembled WGS sequence"/>
</dbReference>
<keyword evidence="8 10" id="KW-0479">Metal-binding</keyword>
<evidence type="ECO:0000313" key="15">
    <source>
        <dbReference type="EMBL" id="RIH91009.1"/>
    </source>
</evidence>
<evidence type="ECO:0000256" key="5">
    <source>
        <dbReference type="ARBA" id="ARBA00001954"/>
    </source>
</evidence>
<dbReference type="InterPro" id="IPR011060">
    <property type="entry name" value="RibuloseP-bd_barrel"/>
</dbReference>
<evidence type="ECO:0000256" key="7">
    <source>
        <dbReference type="ARBA" id="ARBA00013188"/>
    </source>
</evidence>
<comment type="cofactor">
    <cofactor evidence="10 13">
        <name>a divalent metal cation</name>
        <dbReference type="ChEBI" id="CHEBI:60240"/>
    </cofactor>
    <text evidence="10 13">Binds 1 divalent metal cation per subunit.</text>
</comment>
<dbReference type="GO" id="GO:0005737">
    <property type="term" value="C:cytoplasm"/>
    <property type="evidence" value="ECO:0007669"/>
    <property type="project" value="UniProtKB-ARBA"/>
</dbReference>
<evidence type="ECO:0000256" key="14">
    <source>
        <dbReference type="PIRSR" id="PIRSR001461-3"/>
    </source>
</evidence>
<feature type="binding site" evidence="10 13">
    <location>
        <position position="35"/>
    </location>
    <ligand>
        <name>a divalent metal cation</name>
        <dbReference type="ChEBI" id="CHEBI:60240"/>
    </ligand>
</feature>
<gene>
    <name evidence="10 15" type="primary">rpe</name>
    <name evidence="15" type="ORF">Mgrana_03104</name>
</gene>
<feature type="binding site" evidence="10 14">
    <location>
        <position position="10"/>
    </location>
    <ligand>
        <name>substrate</name>
    </ligand>
</feature>
<keyword evidence="9 10" id="KW-0413">Isomerase</keyword>
<dbReference type="EMBL" id="QWLB01000065">
    <property type="protein sequence ID" value="RIH91009.1"/>
    <property type="molecule type" value="Genomic_DNA"/>
</dbReference>
<dbReference type="NCBIfam" id="TIGR01163">
    <property type="entry name" value="rpe"/>
    <property type="match status" value="1"/>
</dbReference>
<keyword evidence="13" id="KW-0464">Manganese</keyword>
<feature type="active site" description="Proton donor" evidence="10 12">
    <location>
        <position position="177"/>
    </location>
</feature>
<evidence type="ECO:0000256" key="6">
    <source>
        <dbReference type="ARBA" id="ARBA00009541"/>
    </source>
</evidence>
<reference evidence="15 16" key="1">
    <citation type="submission" date="2018-08" db="EMBL/GenBank/DDBJ databases">
        <title>Meiothermus granaticius genome AF-68 sequencing project.</title>
        <authorList>
            <person name="Da Costa M.S."/>
            <person name="Albuquerque L."/>
            <person name="Raposo P."/>
            <person name="Froufe H.J.C."/>
            <person name="Barroso C.S."/>
            <person name="Egas C."/>
        </authorList>
    </citation>
    <scope>NUCLEOTIDE SEQUENCE [LARGE SCALE GENOMIC DNA]</scope>
    <source>
        <strain evidence="15 16">AF-68</strain>
    </source>
</reference>
<sequence length="220" mass="23682">MRQSIQIAPSVLAADFARLGEQVAEAEAAGAELIHIDVMDGRFVPNLSMGPVVVEALRRVTSLPLEAHLMILEPERYVSDFAAAGASCILVHPEATPNVHRALQLIREHGLKAGLVLNPGTPLTYFENLLPEIEQALLMTVNPGFGGQALIPSSLERLERLRALRNRLNPTCPIEVDGGVNTETALELVRRGADILVAGSAVFKGEVARNIQALRESYGA</sequence>
<feature type="binding site" evidence="10 13">
    <location>
        <position position="37"/>
    </location>
    <ligand>
        <name>a divalent metal cation</name>
        <dbReference type="ChEBI" id="CHEBI:60240"/>
    </ligand>
</feature>
<evidence type="ECO:0000256" key="13">
    <source>
        <dbReference type="PIRSR" id="PIRSR001461-2"/>
    </source>
</evidence>
<feature type="binding site" evidence="10 14">
    <location>
        <begin position="199"/>
        <end position="200"/>
    </location>
    <ligand>
        <name>substrate</name>
    </ligand>
</feature>
<dbReference type="HAMAP" id="MF_02227">
    <property type="entry name" value="RPE"/>
    <property type="match status" value="1"/>
</dbReference>
<feature type="binding site" evidence="10 13">
    <location>
        <position position="177"/>
    </location>
    <ligand>
        <name>a divalent metal cation</name>
        <dbReference type="ChEBI" id="CHEBI:60240"/>
    </ligand>
</feature>
<feature type="binding site" evidence="10">
    <location>
        <begin position="177"/>
        <end position="179"/>
    </location>
    <ligand>
        <name>substrate</name>
    </ligand>
</feature>
<evidence type="ECO:0000256" key="9">
    <source>
        <dbReference type="ARBA" id="ARBA00023235"/>
    </source>
</evidence>
<evidence type="ECO:0000313" key="16">
    <source>
        <dbReference type="Proteomes" id="UP000266178"/>
    </source>
</evidence>
<feature type="binding site" evidence="10 14">
    <location>
        <begin position="144"/>
        <end position="147"/>
    </location>
    <ligand>
        <name>substrate</name>
    </ligand>
</feature>
<dbReference type="SUPFAM" id="SSF51366">
    <property type="entry name" value="Ribulose-phoshate binding barrel"/>
    <property type="match status" value="1"/>
</dbReference>